<protein>
    <recommendedName>
        <fullName evidence="1">GCVT N-terminal domain-containing protein</fullName>
    </recommendedName>
</protein>
<dbReference type="PANTHER" id="PTHR22602:SF0">
    <property type="entry name" value="TRANSFERASE CAF17, MITOCHONDRIAL-RELATED"/>
    <property type="match status" value="1"/>
</dbReference>
<feature type="domain" description="GCVT N-terminal" evidence="1">
    <location>
        <begin position="10"/>
        <end position="96"/>
    </location>
</feature>
<dbReference type="InterPro" id="IPR017703">
    <property type="entry name" value="YgfZ/GCV_T_CS"/>
</dbReference>
<gene>
    <name evidence="2" type="ORF">CKF54_01650</name>
</gene>
<dbReference type="SUPFAM" id="SSF103025">
    <property type="entry name" value="Folate-binding domain"/>
    <property type="match status" value="1"/>
</dbReference>
<dbReference type="OrthoDB" id="9796287at2"/>
<sequence length="308" mass="34914">MKIQKNWYYISFKGKDASKFLQGQIPVNLDTLQVGSSTYSCVTFHTGKVIATFRLVKVNENSLFMLVYGKTNADRLLAHFKKYAIFSDVAIELVSNCEIYLATLSDYELGYKELNDNIALVNTTGNTAFFIAEQNTTPETLRELLSNNEVELLSEEQFFTLTTLNGFVYNLKDEYVDKFLPQALGIDHIEEAISYRKGCYQGQEGIARAKFRGVNSQTHVTFKVTNESKIELQHIEVTLMAKLDNGSLKSSGYILGIYQQDENTWLVDTVLSSKLLPEETNYCLEVNETKSTFDLTPIKIYHSSDVTP</sequence>
<dbReference type="InterPro" id="IPR045179">
    <property type="entry name" value="YgfZ/GcvT"/>
</dbReference>
<dbReference type="RefSeq" id="WP_119524543.1">
    <property type="nucleotide sequence ID" value="NZ_NRHC01000016.1"/>
</dbReference>
<proteinExistence type="predicted"/>
<organism evidence="2 3">
    <name type="scientific">Psittacicella hinzii</name>
    <dbReference type="NCBI Taxonomy" id="2028575"/>
    <lineage>
        <taxon>Bacteria</taxon>
        <taxon>Pseudomonadati</taxon>
        <taxon>Pseudomonadota</taxon>
        <taxon>Gammaproteobacteria</taxon>
        <taxon>Pasteurellales</taxon>
        <taxon>Psittacicellaceae</taxon>
        <taxon>Psittacicella</taxon>
    </lineage>
</organism>
<dbReference type="Pfam" id="PF01571">
    <property type="entry name" value="GCV_T"/>
    <property type="match status" value="1"/>
</dbReference>
<reference evidence="2 3" key="1">
    <citation type="submission" date="2017-08" db="EMBL/GenBank/DDBJ databases">
        <title>Reclassification of Bisgaard taxon 37 and 44.</title>
        <authorList>
            <person name="Christensen H."/>
        </authorList>
    </citation>
    <scope>NUCLEOTIDE SEQUENCE [LARGE SCALE GENOMIC DNA]</scope>
    <source>
        <strain evidence="2 3">B96_3</strain>
    </source>
</reference>
<evidence type="ECO:0000313" key="2">
    <source>
        <dbReference type="EMBL" id="RIY34162.1"/>
    </source>
</evidence>
<evidence type="ECO:0000313" key="3">
    <source>
        <dbReference type="Proteomes" id="UP000265691"/>
    </source>
</evidence>
<dbReference type="AlphaFoldDB" id="A0A3A1Y7F1"/>
<dbReference type="NCBIfam" id="TIGR03317">
    <property type="entry name" value="ygfZ_signature"/>
    <property type="match status" value="1"/>
</dbReference>
<dbReference type="Gene3D" id="3.30.70.1400">
    <property type="entry name" value="Aminomethyltransferase beta-barrel domains"/>
    <property type="match status" value="1"/>
</dbReference>
<name>A0A3A1Y7F1_9GAMM</name>
<dbReference type="PANTHER" id="PTHR22602">
    <property type="entry name" value="TRANSFERASE CAF17, MITOCHONDRIAL-RELATED"/>
    <property type="match status" value="1"/>
</dbReference>
<accession>A0A3A1Y7F1</accession>
<dbReference type="Gene3D" id="2.40.30.160">
    <property type="match status" value="1"/>
</dbReference>
<dbReference type="EMBL" id="NRHC01000016">
    <property type="protein sequence ID" value="RIY34162.1"/>
    <property type="molecule type" value="Genomic_DNA"/>
</dbReference>
<dbReference type="GO" id="GO:0016226">
    <property type="term" value="P:iron-sulfur cluster assembly"/>
    <property type="evidence" value="ECO:0007669"/>
    <property type="project" value="TreeGrafter"/>
</dbReference>
<keyword evidence="3" id="KW-1185">Reference proteome</keyword>
<comment type="caution">
    <text evidence="2">The sequence shown here is derived from an EMBL/GenBank/DDBJ whole genome shotgun (WGS) entry which is preliminary data.</text>
</comment>
<dbReference type="Proteomes" id="UP000265691">
    <property type="component" value="Unassembled WGS sequence"/>
</dbReference>
<evidence type="ECO:0000259" key="1">
    <source>
        <dbReference type="Pfam" id="PF01571"/>
    </source>
</evidence>
<dbReference type="InterPro" id="IPR006222">
    <property type="entry name" value="GCVT_N"/>
</dbReference>